<evidence type="ECO:0000256" key="1">
    <source>
        <dbReference type="ARBA" id="ARBA00022485"/>
    </source>
</evidence>
<protein>
    <recommendedName>
        <fullName evidence="5">4-hydroxy-3-methylbut-2-enyl diphosphate reductase</fullName>
        <shortName evidence="5">HMBPP reductase</shortName>
        <ecNumber evidence="5">1.17.7.4</ecNumber>
    </recommendedName>
</protein>
<feature type="binding site" evidence="5">
    <location>
        <position position="216"/>
    </location>
    <ligand>
        <name>(2E)-4-hydroxy-3-methylbut-2-enyl diphosphate</name>
        <dbReference type="ChEBI" id="CHEBI:128753"/>
    </ligand>
</feature>
<dbReference type="GO" id="GO:0050992">
    <property type="term" value="P:dimethylallyl diphosphate biosynthetic process"/>
    <property type="evidence" value="ECO:0007669"/>
    <property type="project" value="UniProtKB-UniRule"/>
</dbReference>
<feature type="binding site" evidence="5">
    <location>
        <position position="216"/>
    </location>
    <ligand>
        <name>isopentenyl diphosphate</name>
        <dbReference type="ChEBI" id="CHEBI:128769"/>
    </ligand>
</feature>
<dbReference type="Gene3D" id="3.40.50.11270">
    <property type="match status" value="1"/>
</dbReference>
<dbReference type="RefSeq" id="WP_076712775.1">
    <property type="nucleotide sequence ID" value="NZ_MOEN01000010.1"/>
</dbReference>
<comment type="similarity">
    <text evidence="5">Belongs to the IspH family.</text>
</comment>
<dbReference type="GO" id="GO:0051539">
    <property type="term" value="F:4 iron, 4 sulfur cluster binding"/>
    <property type="evidence" value="ECO:0007669"/>
    <property type="project" value="UniProtKB-UniRule"/>
</dbReference>
<dbReference type="CDD" id="cd13944">
    <property type="entry name" value="lytB_ispH"/>
    <property type="match status" value="1"/>
</dbReference>
<feature type="binding site" evidence="5">
    <location>
        <position position="123"/>
    </location>
    <ligand>
        <name>isopentenyl diphosphate</name>
        <dbReference type="ChEBI" id="CHEBI:128769"/>
    </ligand>
</feature>
<dbReference type="NCBIfam" id="NF002187">
    <property type="entry name" value="PRK01045.1-1"/>
    <property type="match status" value="1"/>
</dbReference>
<feature type="binding site" evidence="5">
    <location>
        <position position="217"/>
    </location>
    <ligand>
        <name>isopentenyl diphosphate</name>
        <dbReference type="ChEBI" id="CHEBI:128769"/>
    </ligand>
</feature>
<feature type="binding site" evidence="5">
    <location>
        <position position="73"/>
    </location>
    <ligand>
        <name>(2E)-4-hydroxy-3-methylbut-2-enyl diphosphate</name>
        <dbReference type="ChEBI" id="CHEBI:128753"/>
    </ligand>
</feature>
<feature type="binding site" evidence="5">
    <location>
        <position position="160"/>
    </location>
    <ligand>
        <name>(2E)-4-hydroxy-3-methylbut-2-enyl diphosphate</name>
        <dbReference type="ChEBI" id="CHEBI:128753"/>
    </ligand>
</feature>
<feature type="binding site" evidence="5">
    <location>
        <position position="218"/>
    </location>
    <ligand>
        <name>isopentenyl diphosphate</name>
        <dbReference type="ChEBI" id="CHEBI:128769"/>
    </ligand>
</feature>
<dbReference type="EC" id="1.17.7.4" evidence="5"/>
<dbReference type="InterPro" id="IPR003451">
    <property type="entry name" value="LytB/IspH"/>
</dbReference>
<feature type="binding site" evidence="5">
    <location>
        <position position="73"/>
    </location>
    <ligand>
        <name>dimethylallyl diphosphate</name>
        <dbReference type="ChEBI" id="CHEBI:57623"/>
    </ligand>
</feature>
<dbReference type="PANTHER" id="PTHR30426:SF0">
    <property type="entry name" value="4-HYDROXY-3-METHYLBUT-2-ENYL DIPHOSPHATE REDUCTASE"/>
    <property type="match status" value="1"/>
</dbReference>
<comment type="pathway">
    <text evidence="5">Isoprenoid biosynthesis; dimethylallyl diphosphate biosynthesis; dimethylallyl diphosphate from (2E)-4-hydroxy-3-methylbutenyl diphosphate: step 1/1.</text>
</comment>
<feature type="binding site" evidence="5">
    <location>
        <position position="260"/>
    </location>
    <ligand>
        <name>isopentenyl diphosphate</name>
        <dbReference type="ChEBI" id="CHEBI:128769"/>
    </ligand>
</feature>
<keyword evidence="4 5" id="KW-0411">Iron-sulfur</keyword>
<feature type="binding site" evidence="5">
    <location>
        <position position="73"/>
    </location>
    <ligand>
        <name>isopentenyl diphosphate</name>
        <dbReference type="ChEBI" id="CHEBI:128769"/>
    </ligand>
</feature>
<evidence type="ECO:0000256" key="3">
    <source>
        <dbReference type="ARBA" id="ARBA00023004"/>
    </source>
</evidence>
<feature type="binding site" evidence="5">
    <location>
        <position position="40"/>
    </location>
    <ligand>
        <name>(2E)-4-hydroxy-3-methylbut-2-enyl diphosphate</name>
        <dbReference type="ChEBI" id="CHEBI:128753"/>
    </ligand>
</feature>
<dbReference type="GO" id="GO:0016114">
    <property type="term" value="P:terpenoid biosynthetic process"/>
    <property type="evidence" value="ECO:0007669"/>
    <property type="project" value="UniProtKB-UniRule"/>
</dbReference>
<dbReference type="Proteomes" id="UP000187408">
    <property type="component" value="Unassembled WGS sequence"/>
</dbReference>
<comment type="cofactor">
    <cofactor evidence="5">
        <name>[4Fe-4S] cluster</name>
        <dbReference type="ChEBI" id="CHEBI:49883"/>
    </cofactor>
    <text evidence="5">Binds 1 [4Fe-4S] cluster per subunit.</text>
</comment>
<dbReference type="AlphaFoldDB" id="A0A1R1MLM9"/>
<dbReference type="GO" id="GO:0019288">
    <property type="term" value="P:isopentenyl diphosphate biosynthetic process, methylerythritol 4-phosphate pathway"/>
    <property type="evidence" value="ECO:0007669"/>
    <property type="project" value="UniProtKB-UniRule"/>
</dbReference>
<feature type="binding site" evidence="5">
    <location>
        <position position="260"/>
    </location>
    <ligand>
        <name>dimethylallyl diphosphate</name>
        <dbReference type="ChEBI" id="CHEBI:57623"/>
    </ligand>
</feature>
<dbReference type="UniPathway" id="UPA00056">
    <property type="reaction ID" value="UER00097"/>
</dbReference>
<dbReference type="OrthoDB" id="9804077at2"/>
<feature type="active site" description="Proton donor" evidence="5">
    <location>
        <position position="125"/>
    </location>
</feature>
<proteinExistence type="inferred from homology"/>
<dbReference type="EMBL" id="MOEN01000010">
    <property type="protein sequence ID" value="OMH40697.1"/>
    <property type="molecule type" value="Genomic_DNA"/>
</dbReference>
<keyword evidence="1 5" id="KW-0004">4Fe-4S</keyword>
<dbReference type="Gene3D" id="3.40.1010.20">
    <property type="entry name" value="4-hydroxy-3-methylbut-2-enyl diphosphate reductase, catalytic domain"/>
    <property type="match status" value="2"/>
</dbReference>
<feature type="binding site" evidence="5">
    <location>
        <position position="218"/>
    </location>
    <ligand>
        <name>(2E)-4-hydroxy-3-methylbut-2-enyl diphosphate</name>
        <dbReference type="ChEBI" id="CHEBI:128753"/>
    </ligand>
</feature>
<comment type="catalytic activity">
    <reaction evidence="5">
        <text>isopentenyl diphosphate + 2 oxidized [2Fe-2S]-[ferredoxin] + H2O = (2E)-4-hydroxy-3-methylbut-2-enyl diphosphate + 2 reduced [2Fe-2S]-[ferredoxin] + 2 H(+)</text>
        <dbReference type="Rhea" id="RHEA:24488"/>
        <dbReference type="Rhea" id="RHEA-COMP:10000"/>
        <dbReference type="Rhea" id="RHEA-COMP:10001"/>
        <dbReference type="ChEBI" id="CHEBI:15377"/>
        <dbReference type="ChEBI" id="CHEBI:15378"/>
        <dbReference type="ChEBI" id="CHEBI:33737"/>
        <dbReference type="ChEBI" id="CHEBI:33738"/>
        <dbReference type="ChEBI" id="CHEBI:128753"/>
        <dbReference type="ChEBI" id="CHEBI:128769"/>
        <dbReference type="EC" id="1.17.7.4"/>
    </reaction>
</comment>
<sequence>MKIVIARSGGFCWGVKRAVNMAIEATKEKGIVYSLGELIHNPQEIKRLENLGIKKINSVDEIIPETTVIIRSHGVPPKTIKALKEKNVKIIDATCPFVKAIQDKAVSLEKEHFPVCILGNSKHPEVIGIAGHVRDPFILETKEDVEKIPEMPKLGVVCQTTLNSEFLSLATSILVHKIKEIKIYNTICKATKVRQEEARKLAQEVDLMIIIGGKNSSNTTKLYLISKKVNKNSYHIESADEIKEEWFDNIKSVGITAGASTPQWIIEEVVGRVETISKRGQAVERGFCKTT</sequence>
<gene>
    <name evidence="5" type="primary">ispH</name>
    <name evidence="6" type="ORF">BLW93_03725</name>
</gene>
<feature type="binding site" evidence="5">
    <location>
        <position position="12"/>
    </location>
    <ligand>
        <name>[4Fe-4S] cluster</name>
        <dbReference type="ChEBI" id="CHEBI:49883"/>
    </ligand>
</feature>
<feature type="binding site" evidence="5">
    <location>
        <position position="188"/>
    </location>
    <ligand>
        <name>[4Fe-4S] cluster</name>
        <dbReference type="ChEBI" id="CHEBI:49883"/>
    </ligand>
</feature>
<reference evidence="6" key="1">
    <citation type="submission" date="2016-10" db="EMBL/GenBank/DDBJ databases">
        <title>Genome sequence of a sulfur-reducing bacterium Desulfurobacterium indicum K6013.</title>
        <authorList>
            <person name="Cao J."/>
            <person name="Shao Z."/>
            <person name="Alain K."/>
            <person name="Jebbar M."/>
        </authorList>
    </citation>
    <scope>NUCLEOTIDE SEQUENCE [LARGE SCALE GENOMIC DNA]</scope>
    <source>
        <strain evidence="6">K6013</strain>
    </source>
</reference>
<keyword evidence="5" id="KW-0560">Oxidoreductase</keyword>
<keyword evidence="3 5" id="KW-0408">Iron</keyword>
<feature type="binding site" evidence="5">
    <location>
        <position position="217"/>
    </location>
    <ligand>
        <name>dimethylallyl diphosphate</name>
        <dbReference type="ChEBI" id="CHEBI:57623"/>
    </ligand>
</feature>
<name>A0A1R1MLM9_9BACT</name>
<feature type="binding site" evidence="5">
    <location>
        <position position="123"/>
    </location>
    <ligand>
        <name>(2E)-4-hydroxy-3-methylbut-2-enyl diphosphate</name>
        <dbReference type="ChEBI" id="CHEBI:128753"/>
    </ligand>
</feature>
<comment type="pathway">
    <text evidence="5">Isoprenoid biosynthesis; isopentenyl diphosphate biosynthesis via DXP pathway; isopentenyl diphosphate from 1-deoxy-D-xylulose 5-phosphate: step 6/6.</text>
</comment>
<organism evidence="6 7">
    <name type="scientific">Desulfurobacterium indicum</name>
    <dbReference type="NCBI Taxonomy" id="1914305"/>
    <lineage>
        <taxon>Bacteria</taxon>
        <taxon>Pseudomonadati</taxon>
        <taxon>Aquificota</taxon>
        <taxon>Aquificia</taxon>
        <taxon>Desulfurobacteriales</taxon>
        <taxon>Desulfurobacteriaceae</taxon>
        <taxon>Desulfurobacterium</taxon>
    </lineage>
</organism>
<feature type="binding site" evidence="5">
    <location>
        <position position="95"/>
    </location>
    <ligand>
        <name>[4Fe-4S] cluster</name>
        <dbReference type="ChEBI" id="CHEBI:49883"/>
    </ligand>
</feature>
<evidence type="ECO:0000256" key="5">
    <source>
        <dbReference type="HAMAP-Rule" id="MF_00191"/>
    </source>
</evidence>
<dbReference type="GO" id="GO:0051745">
    <property type="term" value="F:4-hydroxy-3-methylbut-2-enyl diphosphate reductase activity"/>
    <property type="evidence" value="ECO:0007669"/>
    <property type="project" value="UniProtKB-UniRule"/>
</dbReference>
<keyword evidence="5" id="KW-0414">Isoprene biosynthesis</keyword>
<feature type="binding site" evidence="5">
    <location>
        <position position="40"/>
    </location>
    <ligand>
        <name>dimethylallyl diphosphate</name>
        <dbReference type="ChEBI" id="CHEBI:57623"/>
    </ligand>
</feature>
<keyword evidence="2 5" id="KW-0479">Metal-binding</keyword>
<dbReference type="UniPathway" id="UPA00059">
    <property type="reaction ID" value="UER00105"/>
</dbReference>
<evidence type="ECO:0000256" key="2">
    <source>
        <dbReference type="ARBA" id="ARBA00022723"/>
    </source>
</evidence>
<dbReference type="HAMAP" id="MF_00191">
    <property type="entry name" value="IspH"/>
    <property type="match status" value="1"/>
</dbReference>
<feature type="binding site" evidence="5">
    <location>
        <position position="217"/>
    </location>
    <ligand>
        <name>(2E)-4-hydroxy-3-methylbut-2-enyl diphosphate</name>
        <dbReference type="ChEBI" id="CHEBI:128753"/>
    </ligand>
</feature>
<dbReference type="PANTHER" id="PTHR30426">
    <property type="entry name" value="4-HYDROXY-3-METHYLBUT-2-ENYL DIPHOSPHATE REDUCTASE"/>
    <property type="match status" value="1"/>
</dbReference>
<evidence type="ECO:0000256" key="4">
    <source>
        <dbReference type="ARBA" id="ARBA00023014"/>
    </source>
</evidence>
<comment type="catalytic activity">
    <reaction evidence="5">
        <text>dimethylallyl diphosphate + 2 oxidized [2Fe-2S]-[ferredoxin] + H2O = (2E)-4-hydroxy-3-methylbut-2-enyl diphosphate + 2 reduced [2Fe-2S]-[ferredoxin] + 2 H(+)</text>
        <dbReference type="Rhea" id="RHEA:24825"/>
        <dbReference type="Rhea" id="RHEA-COMP:10000"/>
        <dbReference type="Rhea" id="RHEA-COMP:10001"/>
        <dbReference type="ChEBI" id="CHEBI:15377"/>
        <dbReference type="ChEBI" id="CHEBI:15378"/>
        <dbReference type="ChEBI" id="CHEBI:33737"/>
        <dbReference type="ChEBI" id="CHEBI:33738"/>
        <dbReference type="ChEBI" id="CHEBI:57623"/>
        <dbReference type="ChEBI" id="CHEBI:128753"/>
        <dbReference type="EC" id="1.17.7.4"/>
    </reaction>
</comment>
<feature type="binding site" evidence="5">
    <location>
        <position position="123"/>
    </location>
    <ligand>
        <name>dimethylallyl diphosphate</name>
        <dbReference type="ChEBI" id="CHEBI:57623"/>
    </ligand>
</feature>
<dbReference type="GO" id="GO:0046872">
    <property type="term" value="F:metal ion binding"/>
    <property type="evidence" value="ECO:0007669"/>
    <property type="project" value="UniProtKB-KW"/>
</dbReference>
<feature type="binding site" evidence="5">
    <location>
        <position position="260"/>
    </location>
    <ligand>
        <name>(2E)-4-hydroxy-3-methylbut-2-enyl diphosphate</name>
        <dbReference type="ChEBI" id="CHEBI:128753"/>
    </ligand>
</feature>
<feature type="binding site" evidence="5">
    <location>
        <position position="218"/>
    </location>
    <ligand>
        <name>dimethylallyl diphosphate</name>
        <dbReference type="ChEBI" id="CHEBI:57623"/>
    </ligand>
</feature>
<evidence type="ECO:0000313" key="6">
    <source>
        <dbReference type="EMBL" id="OMH40697.1"/>
    </source>
</evidence>
<dbReference type="Pfam" id="PF02401">
    <property type="entry name" value="LYTB"/>
    <property type="match status" value="1"/>
</dbReference>
<feature type="binding site" evidence="5">
    <location>
        <position position="216"/>
    </location>
    <ligand>
        <name>dimethylallyl diphosphate</name>
        <dbReference type="ChEBI" id="CHEBI:57623"/>
    </ligand>
</feature>
<keyword evidence="7" id="KW-1185">Reference proteome</keyword>
<evidence type="ECO:0000313" key="7">
    <source>
        <dbReference type="Proteomes" id="UP000187408"/>
    </source>
</evidence>
<dbReference type="NCBIfam" id="TIGR00216">
    <property type="entry name" value="ispH_lytB"/>
    <property type="match status" value="1"/>
</dbReference>
<comment type="caution">
    <text evidence="6">The sequence shown here is derived from an EMBL/GenBank/DDBJ whole genome shotgun (WGS) entry which is preliminary data.</text>
</comment>
<comment type="function">
    <text evidence="5">Catalyzes the conversion of 1-hydroxy-2-methyl-2-(E)-butenyl 4-diphosphate (HMBPP) into a mixture of isopentenyl diphosphate (IPP) and dimethylallyl diphosphate (DMAPP). Acts in the terminal step of the DOXP/MEP pathway for isoprenoid precursor biosynthesis.</text>
</comment>
<feature type="binding site" evidence="5">
    <location>
        <position position="40"/>
    </location>
    <ligand>
        <name>isopentenyl diphosphate</name>
        <dbReference type="ChEBI" id="CHEBI:128769"/>
    </ligand>
</feature>
<dbReference type="STRING" id="1914305.BLW93_03725"/>
<accession>A0A1R1MLM9</accession>